<feature type="transmembrane region" description="Helical" evidence="12">
    <location>
        <begin position="7"/>
        <end position="27"/>
    </location>
</feature>
<feature type="transmembrane region" description="Helical" evidence="12">
    <location>
        <begin position="268"/>
        <end position="288"/>
    </location>
</feature>
<dbReference type="AlphaFoldDB" id="A0A1G7AVA0"/>
<protein>
    <recommendedName>
        <fullName evidence="10">Trk system potassium uptake protein</fullName>
    </recommendedName>
</protein>
<dbReference type="PANTHER" id="PTHR32024:SF3">
    <property type="entry name" value="TRK SYSTEM POTASSIUM UPTAKE PROTEIN"/>
    <property type="match status" value="1"/>
</dbReference>
<dbReference type="InterPro" id="IPR004772">
    <property type="entry name" value="TrkH"/>
</dbReference>
<dbReference type="GO" id="GO:0015379">
    <property type="term" value="F:potassium:chloride symporter activity"/>
    <property type="evidence" value="ECO:0007669"/>
    <property type="project" value="InterPro"/>
</dbReference>
<feature type="transmembrane region" description="Helical" evidence="12">
    <location>
        <begin position="71"/>
        <end position="91"/>
    </location>
</feature>
<proteinExistence type="inferred from homology"/>
<feature type="transmembrane region" description="Helical" evidence="12">
    <location>
        <begin position="235"/>
        <end position="256"/>
    </location>
</feature>
<dbReference type="PANTHER" id="PTHR32024">
    <property type="entry name" value="TRK SYSTEM POTASSIUM UPTAKE PROTEIN TRKG-RELATED"/>
    <property type="match status" value="1"/>
</dbReference>
<feature type="transmembrane region" description="Helical" evidence="12">
    <location>
        <begin position="300"/>
        <end position="318"/>
    </location>
</feature>
<dbReference type="STRING" id="69960.SAMN05421720_104107"/>
<evidence type="ECO:0000256" key="3">
    <source>
        <dbReference type="ARBA" id="ARBA00022475"/>
    </source>
</evidence>
<feature type="transmembrane region" description="Helical" evidence="12">
    <location>
        <begin position="390"/>
        <end position="410"/>
    </location>
</feature>
<keyword evidence="10" id="KW-0997">Cell inner membrane</keyword>
<dbReference type="GO" id="GO:0005886">
    <property type="term" value="C:plasma membrane"/>
    <property type="evidence" value="ECO:0007669"/>
    <property type="project" value="UniProtKB-SubCell"/>
</dbReference>
<evidence type="ECO:0000256" key="9">
    <source>
        <dbReference type="ARBA" id="ARBA00023136"/>
    </source>
</evidence>
<evidence type="ECO:0000313" key="14">
    <source>
        <dbReference type="Proteomes" id="UP000199412"/>
    </source>
</evidence>
<evidence type="ECO:0000256" key="10">
    <source>
        <dbReference type="PIRNR" id="PIRNR006247"/>
    </source>
</evidence>
<feature type="binding site" evidence="11">
    <location>
        <position position="111"/>
    </location>
    <ligand>
        <name>K(+)</name>
        <dbReference type="ChEBI" id="CHEBI:29103"/>
    </ligand>
</feature>
<evidence type="ECO:0000256" key="2">
    <source>
        <dbReference type="ARBA" id="ARBA00022448"/>
    </source>
</evidence>
<keyword evidence="9 10" id="KW-0472">Membrane</keyword>
<accession>A0A1G7AVA0</accession>
<keyword evidence="6 10" id="KW-0630">Potassium</keyword>
<evidence type="ECO:0000256" key="6">
    <source>
        <dbReference type="ARBA" id="ARBA00022958"/>
    </source>
</evidence>
<comment type="function">
    <text evidence="10">Low-affinity potassium transport system. Interacts with Trk system potassium uptake protein TrkA.</text>
</comment>
<feature type="binding site" evidence="11">
    <location>
        <position position="218"/>
    </location>
    <ligand>
        <name>K(+)</name>
        <dbReference type="ChEBI" id="CHEBI:29103"/>
    </ligand>
</feature>
<feature type="transmembrane region" description="Helical" evidence="12">
    <location>
        <begin position="417"/>
        <end position="435"/>
    </location>
</feature>
<sequence>MIDVRPVVHILGWIVLMVGLVMAIPIATDYLEHDAEWHWFAGTSAWAGFLGILLVLGTHSREPLDLTLRQAFLVTTFGWITVALIAALPFLSMDVSLTDAVFESMSAITTTGSTVLTGLDTLPDGILLWRALLQWFGGVGILALAILVLPLLRVGGMQIFRIESSDSSDLKVFTVFRTVSVLAFLYGGMTLVCAALYAEFGMTGFDALTHAMATVSTGGFSTHDTSFGYFNSMPMLWIATAFMIGGSLPFLLYAKATTGAWRPLVTDSQVRGFLVFLALAGVGLALWLQHQRDLPFREALGLATFSVTSVVTTTGFVAGDYTEWGPGAVGLFLVLMFVGGCSGSTSGAIKVYRFQVLFLVVRAHVTHLFSPHRVVLIKYNGQVLPPDVTTSVLAFLAVFVATIGLFTIMLTLMGLDLVTAYSASVTAICNVGPGLGDIVGPSGTFQTLPDASKWLLIAAMLAGRLEVLPLLVLFNVAFWRH</sequence>
<keyword evidence="4 10" id="KW-0633">Potassium transport</keyword>
<dbReference type="InterPro" id="IPR003445">
    <property type="entry name" value="Cat_transpt"/>
</dbReference>
<evidence type="ECO:0000256" key="7">
    <source>
        <dbReference type="ARBA" id="ARBA00022989"/>
    </source>
</evidence>
<feature type="transmembrane region" description="Helical" evidence="12">
    <location>
        <begin position="175"/>
        <end position="198"/>
    </location>
</feature>
<evidence type="ECO:0000256" key="11">
    <source>
        <dbReference type="PIRSR" id="PIRSR006247-1"/>
    </source>
</evidence>
<keyword evidence="14" id="KW-1185">Reference proteome</keyword>
<evidence type="ECO:0000256" key="12">
    <source>
        <dbReference type="SAM" id="Phobius"/>
    </source>
</evidence>
<dbReference type="GO" id="GO:0046872">
    <property type="term" value="F:metal ion binding"/>
    <property type="evidence" value="ECO:0007669"/>
    <property type="project" value="UniProtKB-KW"/>
</dbReference>
<comment type="subcellular location">
    <subcellularLocation>
        <location evidence="10">Cell inner membrane</location>
        <topology evidence="10">Multi-pass membrane protein</topology>
    </subcellularLocation>
    <subcellularLocation>
        <location evidence="1">Cell membrane</location>
        <topology evidence="1">Multi-pass membrane protein</topology>
    </subcellularLocation>
</comment>
<feature type="transmembrane region" description="Helical" evidence="12">
    <location>
        <begin position="132"/>
        <end position="154"/>
    </location>
</feature>
<dbReference type="PIRSF" id="PIRSF006247">
    <property type="entry name" value="TrkH"/>
    <property type="match status" value="1"/>
</dbReference>
<dbReference type="RefSeq" id="WP_092784361.1">
    <property type="nucleotide sequence ID" value="NZ_FNAP01000004.1"/>
</dbReference>
<keyword evidence="5 12" id="KW-0812">Transmembrane</keyword>
<keyword evidence="11" id="KW-0479">Metal-binding</keyword>
<keyword evidence="8 10" id="KW-0406">Ion transport</keyword>
<evidence type="ECO:0000256" key="4">
    <source>
        <dbReference type="ARBA" id="ARBA00022538"/>
    </source>
</evidence>
<feature type="binding site" evidence="11">
    <location>
        <position position="430"/>
    </location>
    <ligand>
        <name>K(+)</name>
        <dbReference type="ChEBI" id="CHEBI:29103"/>
    </ligand>
</feature>
<dbReference type="Proteomes" id="UP000199412">
    <property type="component" value="Unassembled WGS sequence"/>
</dbReference>
<evidence type="ECO:0000256" key="8">
    <source>
        <dbReference type="ARBA" id="ARBA00023065"/>
    </source>
</evidence>
<evidence type="ECO:0000256" key="5">
    <source>
        <dbReference type="ARBA" id="ARBA00022692"/>
    </source>
</evidence>
<organism evidence="13 14">
    <name type="scientific">Rhodospira trueperi</name>
    <dbReference type="NCBI Taxonomy" id="69960"/>
    <lineage>
        <taxon>Bacteria</taxon>
        <taxon>Pseudomonadati</taxon>
        <taxon>Pseudomonadota</taxon>
        <taxon>Alphaproteobacteria</taxon>
        <taxon>Rhodospirillales</taxon>
        <taxon>Rhodospirillaceae</taxon>
        <taxon>Rhodospira</taxon>
    </lineage>
</organism>
<dbReference type="OrthoDB" id="9810952at2"/>
<reference evidence="13 14" key="1">
    <citation type="submission" date="2016-10" db="EMBL/GenBank/DDBJ databases">
        <authorList>
            <person name="de Groot N.N."/>
        </authorList>
    </citation>
    <scope>NUCLEOTIDE SEQUENCE [LARGE SCALE GENOMIC DNA]</scope>
    <source>
        <strain evidence="13 14">ATCC 700224</strain>
    </source>
</reference>
<feature type="binding site" evidence="11">
    <location>
        <position position="110"/>
    </location>
    <ligand>
        <name>K(+)</name>
        <dbReference type="ChEBI" id="CHEBI:29103"/>
    </ligand>
</feature>
<feature type="binding site" evidence="11">
    <location>
        <position position="431"/>
    </location>
    <ligand>
        <name>K(+)</name>
        <dbReference type="ChEBI" id="CHEBI:29103"/>
    </ligand>
</feature>
<feature type="transmembrane region" description="Helical" evidence="12">
    <location>
        <begin position="39"/>
        <end position="59"/>
    </location>
</feature>
<keyword evidence="2 10" id="KW-0813">Transport</keyword>
<evidence type="ECO:0000313" key="13">
    <source>
        <dbReference type="EMBL" id="SDE18788.1"/>
    </source>
</evidence>
<feature type="transmembrane region" description="Helical" evidence="12">
    <location>
        <begin position="324"/>
        <end position="344"/>
    </location>
</feature>
<comment type="similarity">
    <text evidence="10">Belongs to the TrkH potassium transport family.</text>
</comment>
<name>A0A1G7AVA0_9PROT</name>
<feature type="binding site" evidence="11">
    <location>
        <position position="313"/>
    </location>
    <ligand>
        <name>K(+)</name>
        <dbReference type="ChEBI" id="CHEBI:29103"/>
    </ligand>
</feature>
<evidence type="ECO:0000256" key="1">
    <source>
        <dbReference type="ARBA" id="ARBA00004651"/>
    </source>
</evidence>
<feature type="transmembrane region" description="Helical" evidence="12">
    <location>
        <begin position="455"/>
        <end position="478"/>
    </location>
</feature>
<dbReference type="Pfam" id="PF02386">
    <property type="entry name" value="TrkH"/>
    <property type="match status" value="1"/>
</dbReference>
<dbReference type="EMBL" id="FNAP01000004">
    <property type="protein sequence ID" value="SDE18788.1"/>
    <property type="molecule type" value="Genomic_DNA"/>
</dbReference>
<keyword evidence="7 12" id="KW-1133">Transmembrane helix</keyword>
<gene>
    <name evidence="13" type="ORF">SAMN05421720_104107</name>
</gene>
<keyword evidence="3 10" id="KW-1003">Cell membrane</keyword>
<feature type="binding site" evidence="11">
    <location>
        <position position="314"/>
    </location>
    <ligand>
        <name>K(+)</name>
        <dbReference type="ChEBI" id="CHEBI:29103"/>
    </ligand>
</feature>